<evidence type="ECO:0000256" key="2">
    <source>
        <dbReference type="ARBA" id="ARBA00023125"/>
    </source>
</evidence>
<sequence>MSTPSEAELEFVDDVAVFFAREGLPLIAGRVIGWLLISDPEEQSAAELADVLRVSRSSISSATRLLTPGGLVEGVRRRGERQEYFRIAADGWSRMVAGRYAKTAAFRELTEGGLRMLAGSAPERRERLAGVHQLYQFLERELPALWDRWEAYRAAAESAGGKDTSGAGAAGKGTE</sequence>
<dbReference type="Gene3D" id="1.10.287.160">
    <property type="entry name" value="HR1 repeat"/>
    <property type="match status" value="1"/>
</dbReference>
<dbReference type="RefSeq" id="WP_132512090.1">
    <property type="nucleotide sequence ID" value="NZ_SMKP01000074.1"/>
</dbReference>
<dbReference type="InterPro" id="IPR036390">
    <property type="entry name" value="WH_DNA-bd_sf"/>
</dbReference>
<dbReference type="AlphaFoldDB" id="A0A4R4WGS8"/>
<dbReference type="PANTHER" id="PTHR38465">
    <property type="entry name" value="HTH-TYPE TRANSCRIPTIONAL REGULATOR MJ1563-RELATED"/>
    <property type="match status" value="1"/>
</dbReference>
<dbReference type="InterPro" id="IPR000835">
    <property type="entry name" value="HTH_MarR-typ"/>
</dbReference>
<dbReference type="OrthoDB" id="67158at2"/>
<comment type="caution">
    <text evidence="5">The sequence shown here is derived from an EMBL/GenBank/DDBJ whole genome shotgun (WGS) entry which is preliminary data.</text>
</comment>
<organism evidence="5 6">
    <name type="scientific">Nonomuraea diastatica</name>
    <dbReference type="NCBI Taxonomy" id="1848329"/>
    <lineage>
        <taxon>Bacteria</taxon>
        <taxon>Bacillati</taxon>
        <taxon>Actinomycetota</taxon>
        <taxon>Actinomycetes</taxon>
        <taxon>Streptosporangiales</taxon>
        <taxon>Streptosporangiaceae</taxon>
        <taxon>Nonomuraea</taxon>
    </lineage>
</organism>
<gene>
    <name evidence="5" type="ORF">E1294_25070</name>
</gene>
<evidence type="ECO:0000313" key="5">
    <source>
        <dbReference type="EMBL" id="TDD18219.1"/>
    </source>
</evidence>
<reference evidence="5 6" key="1">
    <citation type="submission" date="2019-03" db="EMBL/GenBank/DDBJ databases">
        <title>Draft genome sequences of novel Actinobacteria.</title>
        <authorList>
            <person name="Sahin N."/>
            <person name="Ay H."/>
            <person name="Saygin H."/>
        </authorList>
    </citation>
    <scope>NUCLEOTIDE SEQUENCE [LARGE SCALE GENOMIC DNA]</scope>
    <source>
        <strain evidence="5 6">KC712</strain>
    </source>
</reference>
<dbReference type="Gene3D" id="1.10.10.10">
    <property type="entry name" value="Winged helix-like DNA-binding domain superfamily/Winged helix DNA-binding domain"/>
    <property type="match status" value="1"/>
</dbReference>
<dbReference type="GO" id="GO:0003700">
    <property type="term" value="F:DNA-binding transcription factor activity"/>
    <property type="evidence" value="ECO:0007669"/>
    <property type="project" value="InterPro"/>
</dbReference>
<proteinExistence type="predicted"/>
<keyword evidence="6" id="KW-1185">Reference proteome</keyword>
<evidence type="ECO:0000313" key="6">
    <source>
        <dbReference type="Proteomes" id="UP000294543"/>
    </source>
</evidence>
<dbReference type="EMBL" id="SMKP01000074">
    <property type="protein sequence ID" value="TDD18219.1"/>
    <property type="molecule type" value="Genomic_DNA"/>
</dbReference>
<dbReference type="GO" id="GO:0003677">
    <property type="term" value="F:DNA binding"/>
    <property type="evidence" value="ECO:0007669"/>
    <property type="project" value="UniProtKB-KW"/>
</dbReference>
<dbReference type="SUPFAM" id="SSF46785">
    <property type="entry name" value="Winged helix' DNA-binding domain"/>
    <property type="match status" value="1"/>
</dbReference>
<dbReference type="PANTHER" id="PTHR38465:SF2">
    <property type="entry name" value="HTH-TYPE TRANSCRIPTIONAL REGULATOR MMPR5"/>
    <property type="match status" value="1"/>
</dbReference>
<accession>A0A4R4WGS8</accession>
<dbReference type="Pfam" id="PF12802">
    <property type="entry name" value="MarR_2"/>
    <property type="match status" value="1"/>
</dbReference>
<evidence type="ECO:0000256" key="3">
    <source>
        <dbReference type="ARBA" id="ARBA00023163"/>
    </source>
</evidence>
<keyword evidence="1" id="KW-0805">Transcription regulation</keyword>
<name>A0A4R4WGS8_9ACTN</name>
<evidence type="ECO:0000256" key="1">
    <source>
        <dbReference type="ARBA" id="ARBA00023015"/>
    </source>
</evidence>
<dbReference type="Proteomes" id="UP000294543">
    <property type="component" value="Unassembled WGS sequence"/>
</dbReference>
<keyword evidence="3" id="KW-0804">Transcription</keyword>
<keyword evidence="2" id="KW-0238">DNA-binding</keyword>
<evidence type="ECO:0000259" key="4">
    <source>
        <dbReference type="Pfam" id="PF12802"/>
    </source>
</evidence>
<dbReference type="InterPro" id="IPR036388">
    <property type="entry name" value="WH-like_DNA-bd_sf"/>
</dbReference>
<feature type="domain" description="HTH marR-type" evidence="4">
    <location>
        <begin position="23"/>
        <end position="79"/>
    </location>
</feature>
<dbReference type="InterPro" id="IPR052362">
    <property type="entry name" value="HTH-GbsR_regulator"/>
</dbReference>
<protein>
    <submittedName>
        <fullName evidence="5">MarR family transcriptional regulator</fullName>
    </submittedName>
</protein>